<evidence type="ECO:0000313" key="16">
    <source>
        <dbReference type="Ensembl" id="ENSATEP00000064966.1"/>
    </source>
</evidence>
<dbReference type="Pfam" id="PF24147">
    <property type="entry name" value="C2_SHIP1-2_2nd"/>
    <property type="match status" value="1"/>
</dbReference>
<dbReference type="Pfam" id="PF22669">
    <property type="entry name" value="Exo_endo_phos2"/>
    <property type="match status" value="1"/>
</dbReference>
<dbReference type="Ensembl" id="ENSATET00000039361.2">
    <property type="protein sequence ID" value="ENSATEP00000064966.1"/>
    <property type="gene ID" value="ENSATEG00000011360.3"/>
</dbReference>
<sequence>MQNFQPWYHGNITRSQAEDLLSKAARDGSFLIRDSESIQGAYALCVLYQNCVYTYRILPNEDKKLSVQASEGVPIRFFTMLPELVEAYYNPNMGLVTHLQASVQREEEMDEEPGQRALLYMYSGCSVKQESLGINTKMFLKVDVESGKLFFKKSKDGPEDKYFVHNKILQLVKSQKMHAKLVIVVETEKEKILRKEFVFDDTKKREGCCQLLQQMKNKHSEKPEPDMITVFIGTWNMGNAGSPNNIKSWFQCKGQGKTRDDTADQIPHDFYVIGTQEDPTGERDWADTIKSVAIHSLWSIRIVVLVKPEHENRISHVFSDSVKTGIANTLGNKGAVGVSFMFNGTSFGFVNSHLTSGSEKKLRRNQNYVNILRFLNLGDKKLNPFDITHRFTHLFWLGDLNYRQQYQELLSKDQLTMERNDGKVFLHFDEEEITFAPTYRFERETREKYAYTKAKATGTKYNLPSWCDRVLRKSYPLVHVVCQAYGCTNDIMTSDHSPVFASFEVGVASQFVSKQDPNNAQQGGIQIMNCKATLYTKSKTKFFIEYYSSCLESNVSHGSIKVWFGNQVELTPIISDPEYLLDQHILICVKSTDSDESYGEGCVALRAAQFCYTEFQVTLTHHGEKTGVLTGGIQLHTSEGKTTEKLYGESGNQLGTCLFSLLSTSALKVTIPVLLCIQISSKLRRMTLSLQNAKAATSISEIFFPSVAHDISNPNYMVGMAFKAGSVIDKGWSYSMPPKNVPTAGQVGKDSKKPGYDVGARKNETESLLPVPLCCRGEEEKSSEMFDNPLYGSMGKSHGRSKDQDHQQKDHLAPPDPMFGCTFKPADGEPDRPPVPTPRNRSFTCSETKPQLQPLNPITLHPLSQKKPVVPSRSEGGMAHPRPPLPAKSRPAMPEPQISKPRDYRESSELPSKLRLPVRPGQPQSQKDSK</sequence>
<dbReference type="InterPro" id="IPR057510">
    <property type="entry name" value="C2_SHIP1-2_first"/>
</dbReference>
<dbReference type="Gene3D" id="3.30.505.10">
    <property type="entry name" value="SH2 domain"/>
    <property type="match status" value="1"/>
</dbReference>
<dbReference type="GO" id="GO:0005856">
    <property type="term" value="C:cytoskeleton"/>
    <property type="evidence" value="ECO:0007669"/>
    <property type="project" value="UniProtKB-SubCell"/>
</dbReference>
<keyword evidence="17" id="KW-1185">Reference proteome</keyword>
<keyword evidence="8" id="KW-0391">Immunity</keyword>
<dbReference type="GO" id="GO:0007155">
    <property type="term" value="P:cell adhesion"/>
    <property type="evidence" value="ECO:0007669"/>
    <property type="project" value="UniProtKB-KW"/>
</dbReference>
<dbReference type="SUPFAM" id="SSF55550">
    <property type="entry name" value="SH2 domain"/>
    <property type="match status" value="1"/>
</dbReference>
<evidence type="ECO:0000256" key="11">
    <source>
        <dbReference type="ARBA" id="ARBA00023136"/>
    </source>
</evidence>
<keyword evidence="7" id="KW-0378">Hydrolase</keyword>
<dbReference type="GO" id="GO:0045779">
    <property type="term" value="P:negative regulation of bone resorption"/>
    <property type="evidence" value="ECO:0007669"/>
    <property type="project" value="TreeGrafter"/>
</dbReference>
<dbReference type="SMART" id="SM00252">
    <property type="entry name" value="SH2"/>
    <property type="match status" value="1"/>
</dbReference>
<dbReference type="AlphaFoldDB" id="A0A7N6BRT3"/>
<dbReference type="SUPFAM" id="SSF56219">
    <property type="entry name" value="DNase I-like"/>
    <property type="match status" value="1"/>
</dbReference>
<dbReference type="InterPro" id="IPR036860">
    <property type="entry name" value="SH2_dom_sf"/>
</dbReference>
<dbReference type="SMART" id="SM00128">
    <property type="entry name" value="IPPc"/>
    <property type="match status" value="1"/>
</dbReference>
<dbReference type="FunFam" id="3.60.10.10:FF:000005">
    <property type="entry name" value="phosphatidylinositol 3,4,5-trisphosphate 5-phosphatase 1"/>
    <property type="match status" value="1"/>
</dbReference>
<feature type="compositionally biased region" description="Polar residues" evidence="14">
    <location>
        <begin position="839"/>
        <end position="856"/>
    </location>
</feature>
<evidence type="ECO:0000256" key="3">
    <source>
        <dbReference type="ARBA" id="ARBA00008734"/>
    </source>
</evidence>
<dbReference type="GO" id="GO:0045659">
    <property type="term" value="P:negative regulation of neutrophil differentiation"/>
    <property type="evidence" value="ECO:0007669"/>
    <property type="project" value="TreeGrafter"/>
</dbReference>
<dbReference type="GO" id="GO:0045579">
    <property type="term" value="P:positive regulation of B cell differentiation"/>
    <property type="evidence" value="ECO:0007669"/>
    <property type="project" value="TreeGrafter"/>
</dbReference>
<evidence type="ECO:0000256" key="12">
    <source>
        <dbReference type="ARBA" id="ARBA00023212"/>
    </source>
</evidence>
<keyword evidence="5" id="KW-0963">Cytoplasm</keyword>
<reference evidence="16" key="1">
    <citation type="submission" date="2021-04" db="EMBL/GenBank/DDBJ databases">
        <authorList>
            <consortium name="Wellcome Sanger Institute Data Sharing"/>
        </authorList>
    </citation>
    <scope>NUCLEOTIDE SEQUENCE [LARGE SCALE GENOMIC DNA]</scope>
</reference>
<dbReference type="FunFam" id="3.30.505.10:FF:000035">
    <property type="entry name" value="phosphatidylinositol 3,4,5-trisphosphate 5-phosphatase 1"/>
    <property type="match status" value="1"/>
</dbReference>
<evidence type="ECO:0000256" key="9">
    <source>
        <dbReference type="ARBA" id="ARBA00022889"/>
    </source>
</evidence>
<feature type="domain" description="SH2" evidence="15">
    <location>
        <begin position="7"/>
        <end position="103"/>
    </location>
</feature>
<feature type="compositionally biased region" description="Basic and acidic residues" evidence="14">
    <location>
        <begin position="800"/>
        <end position="813"/>
    </location>
</feature>
<evidence type="ECO:0000256" key="1">
    <source>
        <dbReference type="ARBA" id="ARBA00004170"/>
    </source>
</evidence>
<comment type="subcellular location">
    <subcellularLocation>
        <location evidence="2">Cytoplasm</location>
        <location evidence="2">Cytoskeleton</location>
    </subcellularLocation>
    <subcellularLocation>
        <location evidence="1">Membrane</location>
        <topology evidence="1">Peripheral membrane protein</topology>
    </subcellularLocation>
</comment>
<dbReference type="GO" id="GO:0046856">
    <property type="term" value="P:phosphatidylinositol dephosphorylation"/>
    <property type="evidence" value="ECO:0007669"/>
    <property type="project" value="InterPro"/>
</dbReference>
<dbReference type="Proteomes" id="UP000265040">
    <property type="component" value="Chromosome 4"/>
</dbReference>
<feature type="region of interest" description="Disordered" evidence="14">
    <location>
        <begin position="784"/>
        <end position="930"/>
    </location>
</feature>
<dbReference type="InterPro" id="IPR057509">
    <property type="entry name" value="C2_SHIP1-2_2nd"/>
</dbReference>
<dbReference type="Pfam" id="PF24150">
    <property type="entry name" value="C2_SHIP1-2_first"/>
    <property type="match status" value="1"/>
</dbReference>
<dbReference type="Pfam" id="PF00017">
    <property type="entry name" value="SH2"/>
    <property type="match status" value="1"/>
</dbReference>
<dbReference type="EC" id="3.1.3.86" evidence="4"/>
<name>A0A7N6BRT3_ANATE</name>
<dbReference type="GO" id="GO:0009968">
    <property type="term" value="P:negative regulation of signal transduction"/>
    <property type="evidence" value="ECO:0007669"/>
    <property type="project" value="TreeGrafter"/>
</dbReference>
<evidence type="ECO:0000256" key="4">
    <source>
        <dbReference type="ARBA" id="ARBA00012981"/>
    </source>
</evidence>
<evidence type="ECO:0000256" key="7">
    <source>
        <dbReference type="ARBA" id="ARBA00022801"/>
    </source>
</evidence>
<keyword evidence="9" id="KW-0130">Cell adhesion</keyword>
<protein>
    <recommendedName>
        <fullName evidence="4">phosphatidylinositol-3,4,5-trisphosphate 5-phosphatase</fullName>
        <ecNumber evidence="4">3.1.3.86</ecNumber>
    </recommendedName>
</protein>
<gene>
    <name evidence="16" type="primary">INPP5D</name>
</gene>
<reference evidence="16" key="2">
    <citation type="submission" date="2025-08" db="UniProtKB">
        <authorList>
            <consortium name="Ensembl"/>
        </authorList>
    </citation>
    <scope>IDENTIFICATION</scope>
</reference>
<dbReference type="Gene3D" id="3.60.10.10">
    <property type="entry name" value="Endonuclease/exonuclease/phosphatase"/>
    <property type="match status" value="1"/>
</dbReference>
<dbReference type="InterPro" id="IPR000300">
    <property type="entry name" value="IPPc"/>
</dbReference>
<organism evidence="16 17">
    <name type="scientific">Anabas testudineus</name>
    <name type="common">Climbing perch</name>
    <name type="synonym">Anthias testudineus</name>
    <dbReference type="NCBI Taxonomy" id="64144"/>
    <lineage>
        <taxon>Eukaryota</taxon>
        <taxon>Metazoa</taxon>
        <taxon>Chordata</taxon>
        <taxon>Craniata</taxon>
        <taxon>Vertebrata</taxon>
        <taxon>Euteleostomi</taxon>
        <taxon>Actinopterygii</taxon>
        <taxon>Neopterygii</taxon>
        <taxon>Teleostei</taxon>
        <taxon>Neoteleostei</taxon>
        <taxon>Acanthomorphata</taxon>
        <taxon>Anabantaria</taxon>
        <taxon>Anabantiformes</taxon>
        <taxon>Anabantoidei</taxon>
        <taxon>Anabantidae</taxon>
        <taxon>Anabas</taxon>
    </lineage>
</organism>
<evidence type="ECO:0000256" key="2">
    <source>
        <dbReference type="ARBA" id="ARBA00004245"/>
    </source>
</evidence>
<evidence type="ECO:0000259" key="15">
    <source>
        <dbReference type="PROSITE" id="PS50001"/>
    </source>
</evidence>
<dbReference type="GO" id="GO:0034485">
    <property type="term" value="F:phosphatidylinositol-3,4,5-trisphosphate 5-phosphatase activity"/>
    <property type="evidence" value="ECO:0007669"/>
    <property type="project" value="UniProtKB-EC"/>
</dbReference>
<dbReference type="GO" id="GO:0002376">
    <property type="term" value="P:immune system process"/>
    <property type="evidence" value="ECO:0007669"/>
    <property type="project" value="UniProtKB-KW"/>
</dbReference>
<evidence type="ECO:0000256" key="6">
    <source>
        <dbReference type="ARBA" id="ARBA00022553"/>
    </source>
</evidence>
<keyword evidence="11" id="KW-0472">Membrane</keyword>
<evidence type="ECO:0000256" key="13">
    <source>
        <dbReference type="PROSITE-ProRule" id="PRU00191"/>
    </source>
</evidence>
<reference evidence="16" key="3">
    <citation type="submission" date="2025-09" db="UniProtKB">
        <authorList>
            <consortium name="Ensembl"/>
        </authorList>
    </citation>
    <scope>IDENTIFICATION</scope>
</reference>
<dbReference type="PRINTS" id="PR00401">
    <property type="entry name" value="SH2DOMAIN"/>
</dbReference>
<dbReference type="CDD" id="cd10343">
    <property type="entry name" value="SH2_SHIP"/>
    <property type="match status" value="1"/>
</dbReference>
<keyword evidence="6" id="KW-0597">Phosphoprotein</keyword>
<dbReference type="GO" id="GO:0016020">
    <property type="term" value="C:membrane"/>
    <property type="evidence" value="ECO:0007669"/>
    <property type="project" value="UniProtKB-SubCell"/>
</dbReference>
<evidence type="ECO:0000256" key="10">
    <source>
        <dbReference type="ARBA" id="ARBA00022999"/>
    </source>
</evidence>
<evidence type="ECO:0000256" key="8">
    <source>
        <dbReference type="ARBA" id="ARBA00022859"/>
    </source>
</evidence>
<dbReference type="GO" id="GO:0005829">
    <property type="term" value="C:cytosol"/>
    <property type="evidence" value="ECO:0007669"/>
    <property type="project" value="TreeGrafter"/>
</dbReference>
<evidence type="ECO:0000313" key="17">
    <source>
        <dbReference type="Proteomes" id="UP000265040"/>
    </source>
</evidence>
<dbReference type="InterPro" id="IPR000980">
    <property type="entry name" value="SH2"/>
</dbReference>
<evidence type="ECO:0000256" key="14">
    <source>
        <dbReference type="SAM" id="MobiDB-lite"/>
    </source>
</evidence>
<dbReference type="InterPro" id="IPR036691">
    <property type="entry name" value="Endo/exonu/phosph_ase_sf"/>
</dbReference>
<keyword evidence="10 13" id="KW-0727">SH2 domain</keyword>
<dbReference type="PANTHER" id="PTHR46051:SF3">
    <property type="entry name" value="PHOSPHATIDYLINOSITOL 3,4,5-TRISPHOSPHATE 5-PHOSPHATASE 1"/>
    <property type="match status" value="1"/>
</dbReference>
<dbReference type="GeneTree" id="ENSGT00940000156202"/>
<dbReference type="PROSITE" id="PS50001">
    <property type="entry name" value="SH2"/>
    <property type="match status" value="1"/>
</dbReference>
<keyword evidence="12" id="KW-0206">Cytoskeleton</keyword>
<accession>A0A7N6BRT3</accession>
<comment type="similarity">
    <text evidence="3">Belongs to the inositol 1,4,5-trisphosphate 5-phosphatase family.</text>
</comment>
<evidence type="ECO:0000256" key="5">
    <source>
        <dbReference type="ARBA" id="ARBA00022490"/>
    </source>
</evidence>
<dbReference type="PANTHER" id="PTHR46051">
    <property type="entry name" value="SH2 DOMAIN-CONTAINING PROTEIN"/>
    <property type="match status" value="1"/>
</dbReference>
<dbReference type="GO" id="GO:0050776">
    <property type="term" value="P:regulation of immune response"/>
    <property type="evidence" value="ECO:0007669"/>
    <property type="project" value="TreeGrafter"/>
</dbReference>
<proteinExistence type="inferred from homology"/>